<keyword evidence="4" id="KW-0067">ATP-binding</keyword>
<dbReference type="EMBL" id="KN837403">
    <property type="protein sequence ID" value="KIJ25674.1"/>
    <property type="molecule type" value="Genomic_DNA"/>
</dbReference>
<keyword evidence="1" id="KW-0808">Transferase</keyword>
<evidence type="ECO:0000256" key="3">
    <source>
        <dbReference type="ARBA" id="ARBA00022777"/>
    </source>
</evidence>
<dbReference type="Gene3D" id="3.30.420.40">
    <property type="match status" value="1"/>
</dbReference>
<dbReference type="OrthoDB" id="67445at2759"/>
<sequence length="72" mass="8098">MSVSATSELHVTEAEKILNIESGWKTLTGTTNFHEITTSDKPSYKLAFDILVDRVCQFVGGCFVQLEEEFVR</sequence>
<protein>
    <submittedName>
        <fullName evidence="5">Uncharacterized protein</fullName>
    </submittedName>
</protein>
<proteinExistence type="predicted"/>
<organism evidence="5 6">
    <name type="scientific">Sphaerobolus stellatus (strain SS14)</name>
    <dbReference type="NCBI Taxonomy" id="990650"/>
    <lineage>
        <taxon>Eukaryota</taxon>
        <taxon>Fungi</taxon>
        <taxon>Dikarya</taxon>
        <taxon>Basidiomycota</taxon>
        <taxon>Agaricomycotina</taxon>
        <taxon>Agaricomycetes</taxon>
        <taxon>Phallomycetidae</taxon>
        <taxon>Geastrales</taxon>
        <taxon>Sphaerobolaceae</taxon>
        <taxon>Sphaerobolus</taxon>
    </lineage>
</organism>
<dbReference type="SUPFAM" id="SSF53067">
    <property type="entry name" value="Actin-like ATPase domain"/>
    <property type="match status" value="1"/>
</dbReference>
<dbReference type="GO" id="GO:0005524">
    <property type="term" value="F:ATP binding"/>
    <property type="evidence" value="ECO:0007669"/>
    <property type="project" value="UniProtKB-KW"/>
</dbReference>
<accession>A0A0C9TUZ7</accession>
<dbReference type="GO" id="GO:0008776">
    <property type="term" value="F:acetate kinase activity"/>
    <property type="evidence" value="ECO:0007669"/>
    <property type="project" value="TreeGrafter"/>
</dbReference>
<keyword evidence="3" id="KW-0418">Kinase</keyword>
<dbReference type="PANTHER" id="PTHR21060">
    <property type="entry name" value="ACETATE KINASE"/>
    <property type="match status" value="1"/>
</dbReference>
<dbReference type="GO" id="GO:0006083">
    <property type="term" value="P:acetate metabolic process"/>
    <property type="evidence" value="ECO:0007669"/>
    <property type="project" value="TreeGrafter"/>
</dbReference>
<reference evidence="5 6" key="1">
    <citation type="submission" date="2014-06" db="EMBL/GenBank/DDBJ databases">
        <title>Evolutionary Origins and Diversification of the Mycorrhizal Mutualists.</title>
        <authorList>
            <consortium name="DOE Joint Genome Institute"/>
            <consortium name="Mycorrhizal Genomics Consortium"/>
            <person name="Kohler A."/>
            <person name="Kuo A."/>
            <person name="Nagy L.G."/>
            <person name="Floudas D."/>
            <person name="Copeland A."/>
            <person name="Barry K.W."/>
            <person name="Cichocki N."/>
            <person name="Veneault-Fourrey C."/>
            <person name="LaButti K."/>
            <person name="Lindquist E.A."/>
            <person name="Lipzen A."/>
            <person name="Lundell T."/>
            <person name="Morin E."/>
            <person name="Murat C."/>
            <person name="Riley R."/>
            <person name="Ohm R."/>
            <person name="Sun H."/>
            <person name="Tunlid A."/>
            <person name="Henrissat B."/>
            <person name="Grigoriev I.V."/>
            <person name="Hibbett D.S."/>
            <person name="Martin F."/>
        </authorList>
    </citation>
    <scope>NUCLEOTIDE SEQUENCE [LARGE SCALE GENOMIC DNA]</scope>
    <source>
        <strain evidence="5 6">SS14</strain>
    </source>
</reference>
<evidence type="ECO:0000256" key="4">
    <source>
        <dbReference type="ARBA" id="ARBA00022840"/>
    </source>
</evidence>
<dbReference type="AlphaFoldDB" id="A0A0C9TUZ7"/>
<evidence type="ECO:0000313" key="6">
    <source>
        <dbReference type="Proteomes" id="UP000054279"/>
    </source>
</evidence>
<evidence type="ECO:0000256" key="1">
    <source>
        <dbReference type="ARBA" id="ARBA00022679"/>
    </source>
</evidence>
<keyword evidence="6" id="KW-1185">Reference proteome</keyword>
<dbReference type="HOGENOM" id="CLU_2869089_0_0_1"/>
<dbReference type="Proteomes" id="UP000054279">
    <property type="component" value="Unassembled WGS sequence"/>
</dbReference>
<dbReference type="PANTHER" id="PTHR21060:SF15">
    <property type="entry name" value="ACETATE KINASE-RELATED"/>
    <property type="match status" value="1"/>
</dbReference>
<evidence type="ECO:0000256" key="2">
    <source>
        <dbReference type="ARBA" id="ARBA00022741"/>
    </source>
</evidence>
<keyword evidence="2" id="KW-0547">Nucleotide-binding</keyword>
<dbReference type="InterPro" id="IPR000890">
    <property type="entry name" value="Aliphatic_acid_kin_short-chain"/>
</dbReference>
<gene>
    <name evidence="5" type="ORF">M422DRAFT_38546</name>
</gene>
<name>A0A0C9TUZ7_SPHS4</name>
<dbReference type="InterPro" id="IPR043129">
    <property type="entry name" value="ATPase_NBD"/>
</dbReference>
<evidence type="ECO:0000313" key="5">
    <source>
        <dbReference type="EMBL" id="KIJ25674.1"/>
    </source>
</evidence>